<gene>
    <name evidence="1" type="ORF">TH606_03285</name>
</gene>
<evidence type="ECO:0000313" key="1">
    <source>
        <dbReference type="EMBL" id="OAG28177.1"/>
    </source>
</evidence>
<proteinExistence type="predicted"/>
<organism evidence="1 2">
    <name type="scientific">Thermodesulfatator autotrophicus</name>
    <dbReference type="NCBI Taxonomy" id="1795632"/>
    <lineage>
        <taxon>Bacteria</taxon>
        <taxon>Pseudomonadati</taxon>
        <taxon>Thermodesulfobacteriota</taxon>
        <taxon>Thermodesulfobacteria</taxon>
        <taxon>Thermodesulfobacteriales</taxon>
        <taxon>Thermodesulfatatoraceae</taxon>
        <taxon>Thermodesulfatator</taxon>
    </lineage>
</organism>
<dbReference type="STRING" id="1795632.TH606_03285"/>
<dbReference type="AlphaFoldDB" id="A0A177E893"/>
<dbReference type="OrthoDB" id="1722738at2"/>
<dbReference type="Pfam" id="PF20362">
    <property type="entry name" value="DUF6657"/>
    <property type="match status" value="1"/>
</dbReference>
<keyword evidence="2" id="KW-1185">Reference proteome</keyword>
<dbReference type="InterPro" id="IPR046598">
    <property type="entry name" value="DUF6657"/>
</dbReference>
<dbReference type="EMBL" id="LSFI01000010">
    <property type="protein sequence ID" value="OAG28177.1"/>
    <property type="molecule type" value="Genomic_DNA"/>
</dbReference>
<sequence length="196" mass="22919">MGDEIKSALEIALEKAEKIGKASKEELRQEKLEKEGRRLAARFLQEKDFNLLKALAEVPSEDKPVVLRAAVDTLVRNIVFPRDELTLKEIEKALKGLETIFIDFPQVRELSAEIKKLLTLYLQQQKQLFEQFKMQFQSQMGEIEEALKQQYGQAVKIEPEMLPQFQEEWGKVKGQLDAQYQRQLDYLKNLFYKMLP</sequence>
<accession>A0A177E893</accession>
<evidence type="ECO:0000313" key="2">
    <source>
        <dbReference type="Proteomes" id="UP000076964"/>
    </source>
</evidence>
<dbReference type="Proteomes" id="UP000076964">
    <property type="component" value="Unassembled WGS sequence"/>
</dbReference>
<dbReference type="RefSeq" id="WP_068541273.1">
    <property type="nucleotide sequence ID" value="NZ_LSFI01000010.1"/>
</dbReference>
<reference evidence="1 2" key="1">
    <citation type="submission" date="2016-02" db="EMBL/GenBank/DDBJ databases">
        <title>Draft genome sequence of Thermodesulfatator sp. S606.</title>
        <authorList>
            <person name="Lai Q."/>
            <person name="Cao J."/>
            <person name="Dupont S."/>
            <person name="Shao Z."/>
            <person name="Jebbar M."/>
            <person name="Alain K."/>
        </authorList>
    </citation>
    <scope>NUCLEOTIDE SEQUENCE [LARGE SCALE GENOMIC DNA]</scope>
    <source>
        <strain evidence="1 2">S606</strain>
    </source>
</reference>
<protein>
    <submittedName>
        <fullName evidence="1">Uncharacterized protein</fullName>
    </submittedName>
</protein>
<name>A0A177E893_9BACT</name>
<comment type="caution">
    <text evidence="1">The sequence shown here is derived from an EMBL/GenBank/DDBJ whole genome shotgun (WGS) entry which is preliminary data.</text>
</comment>